<dbReference type="PANTHER" id="PTHR42736">
    <property type="entry name" value="PROTEIN-GLUTAMINE GAMMA-GLUTAMYLTRANSFERASE"/>
    <property type="match status" value="1"/>
</dbReference>
<feature type="transmembrane region" description="Helical" evidence="2">
    <location>
        <begin position="49"/>
        <end position="70"/>
    </location>
</feature>
<keyword evidence="5" id="KW-1185">Reference proteome</keyword>
<feature type="transmembrane region" description="Helical" evidence="2">
    <location>
        <begin position="146"/>
        <end position="165"/>
    </location>
</feature>
<gene>
    <name evidence="4" type="ORF">IDH41_21750</name>
</gene>
<keyword evidence="2" id="KW-0812">Transmembrane</keyword>
<feature type="non-terminal residue" evidence="4">
    <location>
        <position position="694"/>
    </location>
</feature>
<evidence type="ECO:0000313" key="5">
    <source>
        <dbReference type="Proteomes" id="UP000632125"/>
    </source>
</evidence>
<keyword evidence="2" id="KW-0472">Membrane</keyword>
<evidence type="ECO:0000256" key="2">
    <source>
        <dbReference type="SAM" id="Phobius"/>
    </source>
</evidence>
<dbReference type="PANTHER" id="PTHR42736:SF1">
    <property type="entry name" value="PROTEIN-GLUTAMINE GAMMA-GLUTAMYLTRANSFERASE"/>
    <property type="match status" value="1"/>
</dbReference>
<dbReference type="InterPro" id="IPR052901">
    <property type="entry name" value="Bact_TGase-like"/>
</dbReference>
<proteinExistence type="predicted"/>
<dbReference type="SMART" id="SM00460">
    <property type="entry name" value="TGc"/>
    <property type="match status" value="1"/>
</dbReference>
<dbReference type="InterPro" id="IPR038765">
    <property type="entry name" value="Papain-like_cys_pep_sf"/>
</dbReference>
<feature type="transmembrane region" description="Helical" evidence="2">
    <location>
        <begin position="109"/>
        <end position="125"/>
    </location>
</feature>
<organism evidence="4 5">
    <name type="scientific">Paenibacillus arenilitoris</name>
    <dbReference type="NCBI Taxonomy" id="2772299"/>
    <lineage>
        <taxon>Bacteria</taxon>
        <taxon>Bacillati</taxon>
        <taxon>Bacillota</taxon>
        <taxon>Bacilli</taxon>
        <taxon>Bacillales</taxon>
        <taxon>Paenibacillaceae</taxon>
        <taxon>Paenibacillus</taxon>
    </lineage>
</organism>
<dbReference type="EMBL" id="JACXIY010000028">
    <property type="protein sequence ID" value="MBD2871215.1"/>
    <property type="molecule type" value="Genomic_DNA"/>
</dbReference>
<protein>
    <submittedName>
        <fullName evidence="4">Transglutaminase domain-containing protein</fullName>
    </submittedName>
</protein>
<dbReference type="InterPro" id="IPR002931">
    <property type="entry name" value="Transglutaminase-like"/>
</dbReference>
<feature type="transmembrane region" description="Helical" evidence="2">
    <location>
        <begin position="82"/>
        <end position="103"/>
    </location>
</feature>
<feature type="domain" description="Transglutaminase-like" evidence="3">
    <location>
        <begin position="551"/>
        <end position="632"/>
    </location>
</feature>
<name>A0A927CPN0_9BACL</name>
<evidence type="ECO:0000313" key="4">
    <source>
        <dbReference type="EMBL" id="MBD2871215.1"/>
    </source>
</evidence>
<reference evidence="4" key="1">
    <citation type="submission" date="2020-09" db="EMBL/GenBank/DDBJ databases">
        <title>A novel bacterium of genus Paenibacillus, isolated from South China Sea.</title>
        <authorList>
            <person name="Huang H."/>
            <person name="Mo K."/>
            <person name="Hu Y."/>
        </authorList>
    </citation>
    <scope>NUCLEOTIDE SEQUENCE</scope>
    <source>
        <strain evidence="4">IB182493</strain>
    </source>
</reference>
<evidence type="ECO:0000259" key="3">
    <source>
        <dbReference type="SMART" id="SM00460"/>
    </source>
</evidence>
<dbReference type="AlphaFoldDB" id="A0A927CPN0"/>
<dbReference type="SUPFAM" id="SSF54001">
    <property type="entry name" value="Cysteine proteinases"/>
    <property type="match status" value="1"/>
</dbReference>
<comment type="caution">
    <text evidence="4">The sequence shown here is derived from an EMBL/GenBank/DDBJ whole genome shotgun (WGS) entry which is preliminary data.</text>
</comment>
<dbReference type="Proteomes" id="UP000632125">
    <property type="component" value="Unassembled WGS sequence"/>
</dbReference>
<feature type="region of interest" description="Disordered" evidence="1">
    <location>
        <begin position="375"/>
        <end position="453"/>
    </location>
</feature>
<dbReference type="Pfam" id="PF01841">
    <property type="entry name" value="Transglut_core"/>
    <property type="match status" value="1"/>
</dbReference>
<keyword evidence="2" id="KW-1133">Transmembrane helix</keyword>
<accession>A0A927CPN0</accession>
<sequence length="694" mass="72511">MAFTLPFNVVLCVLSLMWLYKGTNQNSVEWLLGFPGMIKEHAGLIFRHGLWAMSGELRTILLFVGWAMLAPALQALIWMRQTALGLAALTAAYLLALHVWLGFDIMGGLLRTVLEGLLLGAVVCVPRVRRMVAGGTGKLTKLDLRWLTGAGFVALTIVGCGLLFASGKEAEMPPAGWASSLTDRLENAVNSIGGGDGSSITVSGQPALERLGGAFTGYGFDDRELGAPVRKDDRVIFTGSSPVKAYWRGEALRLYDGRGWSGEWSAPVLRPIRGAGGTASVETGSGAERLQTGPVVRQTVVYAEPAAAMPLFSSGLSGRVSELIAADPRRKLNSYVADEESGALFAQSETAKIERYTVESVLAVTDAEQLRALGSTSDNGKLAERDSAGGNAVADQDAARPTSADPDSASADRGGPWETDAEEGKPEETESASVDDGRPEGASVADTVEGNPENLIDADAVEGNPENLISAEAAWQELPAELRAELEPYLQLPDSLPGRVSALASEVAGGGVTNRYDQVKAIEQFLKRSYAYTLEDSAVPPKGSDFVDYFLFEQRQGYCVHFSSAMVVLLRTQGIPARWVKGFTPGTPVGEPAGASDGGAKLVDYAVRGSDAHAWVEVYFPGAGWVPFDPTPGFGGVASVASAPPAGGADAASADETSADEGVAAGWLAAAVARAADALAQAAQSAAKGAAAAS</sequence>
<dbReference type="Gene3D" id="3.10.620.30">
    <property type="match status" value="1"/>
</dbReference>
<evidence type="ECO:0000256" key="1">
    <source>
        <dbReference type="SAM" id="MobiDB-lite"/>
    </source>
</evidence>